<dbReference type="Proteomes" id="UP000218332">
    <property type="component" value="Unassembled WGS sequence"/>
</dbReference>
<accession>A0A2A2HZA6</accession>
<reference evidence="2 3" key="1">
    <citation type="submission" date="2017-07" db="EMBL/GenBank/DDBJ databases">
        <title>Tamlnaduibacter salinus (Mi-7) genome sequencing.</title>
        <authorList>
            <person name="Verma A."/>
            <person name="Krishnamurthi S."/>
        </authorList>
    </citation>
    <scope>NUCLEOTIDE SEQUENCE [LARGE SCALE GENOMIC DNA]</scope>
    <source>
        <strain evidence="2 3">Mi-7</strain>
    </source>
</reference>
<dbReference type="AlphaFoldDB" id="A0A2A2HZA6"/>
<dbReference type="EMBL" id="NMPM01000191">
    <property type="protein sequence ID" value="PAV24418.1"/>
    <property type="molecule type" value="Genomic_DNA"/>
</dbReference>
<comment type="caution">
    <text evidence="2">The sequence shown here is derived from an EMBL/GenBank/DDBJ whole genome shotgun (WGS) entry which is preliminary data.</text>
</comment>
<gene>
    <name evidence="2" type="ORF">CF392_16405</name>
</gene>
<feature type="domain" description="DUF4123" evidence="1">
    <location>
        <begin position="27"/>
        <end position="136"/>
    </location>
</feature>
<sequence>MDTLQWDLDAGLFGGDWSWPETGNVALVLDGIAIKDLPQKVYQWADHEPDADWLYLGTPWETVCSRSPWLVYLNGPADPVLKRFLVSEASREAGYLLVTSDDRSAVADTLRRLLQIERFEGVPELLRIGHPVIARSVIGERLLDRHGGTGLLSLVVPDVVEGKWLSFTASDARVTDAKATEASLLTVDDNLIETFRDFDRRQSILTQLSAASETASKWLGDGSLKARFQRWSQALTYAEDWRFDTERSQALFLELLQRSGTRPWLGDQLPHSVTEVLLGSDPATERLERALHQVSVTPSQPSIAQG</sequence>
<evidence type="ECO:0000313" key="3">
    <source>
        <dbReference type="Proteomes" id="UP000218332"/>
    </source>
</evidence>
<dbReference type="Pfam" id="PF13503">
    <property type="entry name" value="DUF4123"/>
    <property type="match status" value="1"/>
</dbReference>
<evidence type="ECO:0000259" key="1">
    <source>
        <dbReference type="Pfam" id="PF13503"/>
    </source>
</evidence>
<dbReference type="InterPro" id="IPR025391">
    <property type="entry name" value="DUF4123"/>
</dbReference>
<keyword evidence="3" id="KW-1185">Reference proteome</keyword>
<name>A0A2A2HZA6_9GAMM</name>
<organism evidence="2 3">
    <name type="scientific">Tamilnaduibacter salinus</name>
    <dbReference type="NCBI Taxonomy" id="1484056"/>
    <lineage>
        <taxon>Bacteria</taxon>
        <taxon>Pseudomonadati</taxon>
        <taxon>Pseudomonadota</taxon>
        <taxon>Gammaproteobacteria</taxon>
        <taxon>Pseudomonadales</taxon>
        <taxon>Marinobacteraceae</taxon>
        <taxon>Tamilnaduibacter</taxon>
    </lineage>
</organism>
<dbReference type="RefSeq" id="WP_095612463.1">
    <property type="nucleotide sequence ID" value="NZ_NMPM01000191.1"/>
</dbReference>
<protein>
    <recommendedName>
        <fullName evidence="1">DUF4123 domain-containing protein</fullName>
    </recommendedName>
</protein>
<evidence type="ECO:0000313" key="2">
    <source>
        <dbReference type="EMBL" id="PAV24418.1"/>
    </source>
</evidence>
<proteinExistence type="predicted"/>